<dbReference type="Gene3D" id="1.20.140.10">
    <property type="entry name" value="Butyryl-CoA Dehydrogenase, subunit A, domain 3"/>
    <property type="match status" value="1"/>
</dbReference>
<dbReference type="InterPro" id="IPR036250">
    <property type="entry name" value="AcylCo_DH-like_C"/>
</dbReference>
<evidence type="ECO:0000256" key="3">
    <source>
        <dbReference type="ARBA" id="ARBA00022630"/>
    </source>
</evidence>
<keyword evidence="3 6" id="KW-0285">Flavoprotein</keyword>
<dbReference type="Proteomes" id="UP000253034">
    <property type="component" value="Unassembled WGS sequence"/>
</dbReference>
<dbReference type="PANTHER" id="PTHR43884:SF12">
    <property type="entry name" value="ISOVALERYL-COA DEHYDROGENASE, MITOCHONDRIAL-RELATED"/>
    <property type="match status" value="1"/>
</dbReference>
<evidence type="ECO:0000259" key="7">
    <source>
        <dbReference type="Pfam" id="PF00441"/>
    </source>
</evidence>
<protein>
    <submittedName>
        <fullName evidence="10">L-prolyl-[peptidyl carrier protein] dehydrogenase</fullName>
    </submittedName>
</protein>
<organism evidence="10 11">
    <name type="scientific">Anaerobacterium chartisolvens</name>
    <dbReference type="NCBI Taxonomy" id="1297424"/>
    <lineage>
        <taxon>Bacteria</taxon>
        <taxon>Bacillati</taxon>
        <taxon>Bacillota</taxon>
        <taxon>Clostridia</taxon>
        <taxon>Eubacteriales</taxon>
        <taxon>Oscillospiraceae</taxon>
        <taxon>Anaerobacterium</taxon>
    </lineage>
</organism>
<proteinExistence type="inferred from homology"/>
<feature type="domain" description="Acyl-CoA dehydrogenase/oxidase C-terminal" evidence="7">
    <location>
        <begin position="237"/>
        <end position="379"/>
    </location>
</feature>
<dbReference type="Pfam" id="PF02771">
    <property type="entry name" value="Acyl-CoA_dh_N"/>
    <property type="match status" value="1"/>
</dbReference>
<evidence type="ECO:0000256" key="2">
    <source>
        <dbReference type="ARBA" id="ARBA00009347"/>
    </source>
</evidence>
<dbReference type="Gene3D" id="1.10.540.10">
    <property type="entry name" value="Acyl-CoA dehydrogenase/oxidase, N-terminal domain"/>
    <property type="match status" value="1"/>
</dbReference>
<dbReference type="Pfam" id="PF00441">
    <property type="entry name" value="Acyl-CoA_dh_1"/>
    <property type="match status" value="1"/>
</dbReference>
<dbReference type="InterPro" id="IPR006091">
    <property type="entry name" value="Acyl-CoA_Oxase/DH_mid-dom"/>
</dbReference>
<comment type="cofactor">
    <cofactor evidence="1 6">
        <name>FAD</name>
        <dbReference type="ChEBI" id="CHEBI:57692"/>
    </cofactor>
</comment>
<dbReference type="GO" id="GO:0003995">
    <property type="term" value="F:acyl-CoA dehydrogenase activity"/>
    <property type="evidence" value="ECO:0007669"/>
    <property type="project" value="TreeGrafter"/>
</dbReference>
<evidence type="ECO:0000256" key="6">
    <source>
        <dbReference type="RuleBase" id="RU362125"/>
    </source>
</evidence>
<dbReference type="Pfam" id="PF02770">
    <property type="entry name" value="Acyl-CoA_dh_M"/>
    <property type="match status" value="1"/>
</dbReference>
<name>A0A369B492_9FIRM</name>
<feature type="domain" description="Acyl-CoA dehydrogenase/oxidase N-terminal" evidence="9">
    <location>
        <begin position="9"/>
        <end position="120"/>
    </location>
</feature>
<feature type="domain" description="Acyl-CoA oxidase/dehydrogenase middle" evidence="8">
    <location>
        <begin position="126"/>
        <end position="218"/>
    </location>
</feature>
<reference evidence="10 11" key="1">
    <citation type="submission" date="2018-07" db="EMBL/GenBank/DDBJ databases">
        <title>Genomic Encyclopedia of Type Strains, Phase IV (KMG-IV): sequencing the most valuable type-strain genomes for metagenomic binning, comparative biology and taxonomic classification.</title>
        <authorList>
            <person name="Goeker M."/>
        </authorList>
    </citation>
    <scope>NUCLEOTIDE SEQUENCE [LARGE SCALE GENOMIC DNA]</scope>
    <source>
        <strain evidence="10 11">DSM 27016</strain>
    </source>
</reference>
<keyword evidence="5 6" id="KW-0560">Oxidoreductase</keyword>
<evidence type="ECO:0000313" key="11">
    <source>
        <dbReference type="Proteomes" id="UP000253034"/>
    </source>
</evidence>
<dbReference type="OrthoDB" id="9802447at2"/>
<dbReference type="InterPro" id="IPR009075">
    <property type="entry name" value="AcylCo_DH/oxidase_C"/>
</dbReference>
<dbReference type="InterPro" id="IPR046373">
    <property type="entry name" value="Acyl-CoA_Oxase/DH_mid-dom_sf"/>
</dbReference>
<dbReference type="Gene3D" id="2.40.110.10">
    <property type="entry name" value="Butyryl-CoA Dehydrogenase, subunit A, domain 2"/>
    <property type="match status" value="1"/>
</dbReference>
<keyword evidence="4 6" id="KW-0274">FAD</keyword>
<comment type="caution">
    <text evidence="10">The sequence shown here is derived from an EMBL/GenBank/DDBJ whole genome shotgun (WGS) entry which is preliminary data.</text>
</comment>
<dbReference type="RefSeq" id="WP_114297857.1">
    <property type="nucleotide sequence ID" value="NZ_QPJT01000011.1"/>
</dbReference>
<sequence>MDFNISNFQKEMLELIKELSNKKLNENVFEDDEKQVFSRDKWNECAALDILALPLEEQYGGMGETMLTMAMAIQALGRYCKDEGLIFSICAHFCTCIVPIWKLGTEKQKERYLPKLVSGEHIGGNGSTEAEAGSDLSSMKTKVTRQENFYLLNGAKIFVTNGPVADVLILYGIHQDGIKIANISGFIVEKGFEGVSVGQVFHKMGLRTSPIAEIILNGCRVPEENLLGRERWGMMGFNKSMYWERILMSAYHLGAMEQQFNIALEYANNRKQFETRIKDFQSISGKLVEMRANIETSRWLLYNACWRFDNGMENLADASMVKLVVSNAKIKNSLDAVQIFGAYGFMKEYMVEKQLRDSIPATIYSGTSEIQKKIISEGLEKIDG</sequence>
<evidence type="ECO:0000259" key="8">
    <source>
        <dbReference type="Pfam" id="PF02770"/>
    </source>
</evidence>
<dbReference type="EMBL" id="QPJT01000011">
    <property type="protein sequence ID" value="RCX16303.1"/>
    <property type="molecule type" value="Genomic_DNA"/>
</dbReference>
<dbReference type="SUPFAM" id="SSF56645">
    <property type="entry name" value="Acyl-CoA dehydrogenase NM domain-like"/>
    <property type="match status" value="1"/>
</dbReference>
<dbReference type="AlphaFoldDB" id="A0A369B492"/>
<comment type="similarity">
    <text evidence="2 6">Belongs to the acyl-CoA dehydrogenase family.</text>
</comment>
<accession>A0A369B492</accession>
<evidence type="ECO:0000313" key="10">
    <source>
        <dbReference type="EMBL" id="RCX16303.1"/>
    </source>
</evidence>
<dbReference type="InterPro" id="IPR013786">
    <property type="entry name" value="AcylCoA_DH/ox_N"/>
</dbReference>
<dbReference type="PANTHER" id="PTHR43884">
    <property type="entry name" value="ACYL-COA DEHYDROGENASE"/>
    <property type="match status" value="1"/>
</dbReference>
<dbReference type="SUPFAM" id="SSF47203">
    <property type="entry name" value="Acyl-CoA dehydrogenase C-terminal domain-like"/>
    <property type="match status" value="1"/>
</dbReference>
<evidence type="ECO:0000256" key="4">
    <source>
        <dbReference type="ARBA" id="ARBA00022827"/>
    </source>
</evidence>
<dbReference type="GO" id="GO:0050660">
    <property type="term" value="F:flavin adenine dinucleotide binding"/>
    <property type="evidence" value="ECO:0007669"/>
    <property type="project" value="InterPro"/>
</dbReference>
<keyword evidence="11" id="KW-1185">Reference proteome</keyword>
<evidence type="ECO:0000259" key="9">
    <source>
        <dbReference type="Pfam" id="PF02771"/>
    </source>
</evidence>
<dbReference type="InterPro" id="IPR009100">
    <property type="entry name" value="AcylCoA_DH/oxidase_NM_dom_sf"/>
</dbReference>
<gene>
    <name evidence="10" type="ORF">DFR58_11147</name>
</gene>
<dbReference type="InterPro" id="IPR037069">
    <property type="entry name" value="AcylCoA_DH/ox_N_sf"/>
</dbReference>
<evidence type="ECO:0000256" key="1">
    <source>
        <dbReference type="ARBA" id="ARBA00001974"/>
    </source>
</evidence>
<dbReference type="FunFam" id="1.20.140.10:FF:000001">
    <property type="entry name" value="Acyl-CoA dehydrogenase"/>
    <property type="match status" value="1"/>
</dbReference>
<evidence type="ECO:0000256" key="5">
    <source>
        <dbReference type="ARBA" id="ARBA00023002"/>
    </source>
</evidence>